<protein>
    <submittedName>
        <fullName evidence="3">Polysaccharide biosynthesis protein</fullName>
    </submittedName>
</protein>
<dbReference type="PANTHER" id="PTHR32309:SF13">
    <property type="entry name" value="FERRIC ENTEROBACTIN TRANSPORT PROTEIN FEPE"/>
    <property type="match status" value="1"/>
</dbReference>
<evidence type="ECO:0000313" key="3">
    <source>
        <dbReference type="EMBL" id="MFC3549805.1"/>
    </source>
</evidence>
<dbReference type="Gene3D" id="3.40.50.300">
    <property type="entry name" value="P-loop containing nucleotide triphosphate hydrolases"/>
    <property type="match status" value="1"/>
</dbReference>
<evidence type="ECO:0000256" key="1">
    <source>
        <dbReference type="ARBA" id="ARBA00022741"/>
    </source>
</evidence>
<sequence length="247" mass="26850">MNDASRAPYAIDEVAERRAASRSIARMTGGQSLTPIQSAERSLIHRTEVARPEVDAFRELRTKLLATMDGNFVTLVAPVSRGSGGSFVARNLAAAFAFDEAKSALLMDCDLRHPSQHTTLRIDTGKGGLIDYLEDPDGDAADVLYDTGVPRMRLLPAGRLRDSGVEYFSSFRMRLLLDSLRSRYPDRYVFLDSPPVRGGPDARILADLADVIVLVAGYGRDTPSAINQAASSFDPNKFAGVVFNQGV</sequence>
<dbReference type="InterPro" id="IPR027417">
    <property type="entry name" value="P-loop_NTPase"/>
</dbReference>
<dbReference type="RefSeq" id="WP_386757096.1">
    <property type="nucleotide sequence ID" value="NZ_JBHRXK010000001.1"/>
</dbReference>
<keyword evidence="4" id="KW-1185">Reference proteome</keyword>
<dbReference type="CDD" id="cd05387">
    <property type="entry name" value="BY-kinase"/>
    <property type="match status" value="1"/>
</dbReference>
<dbReference type="EMBL" id="JBHRXK010000001">
    <property type="protein sequence ID" value="MFC3549805.1"/>
    <property type="molecule type" value="Genomic_DNA"/>
</dbReference>
<evidence type="ECO:0000313" key="4">
    <source>
        <dbReference type="Proteomes" id="UP001595740"/>
    </source>
</evidence>
<dbReference type="SUPFAM" id="SSF52540">
    <property type="entry name" value="P-loop containing nucleoside triphosphate hydrolases"/>
    <property type="match status" value="1"/>
</dbReference>
<evidence type="ECO:0000256" key="2">
    <source>
        <dbReference type="ARBA" id="ARBA00022840"/>
    </source>
</evidence>
<keyword evidence="1" id="KW-0547">Nucleotide-binding</keyword>
<name>A0ABV7RKD5_9GAMM</name>
<gene>
    <name evidence="3" type="ORF">ACFOLC_02125</name>
</gene>
<dbReference type="InterPro" id="IPR050445">
    <property type="entry name" value="Bact_polysacc_biosynth/exp"/>
</dbReference>
<dbReference type="Proteomes" id="UP001595740">
    <property type="component" value="Unassembled WGS sequence"/>
</dbReference>
<comment type="caution">
    <text evidence="3">The sequence shown here is derived from an EMBL/GenBank/DDBJ whole genome shotgun (WGS) entry which is preliminary data.</text>
</comment>
<dbReference type="PANTHER" id="PTHR32309">
    <property type="entry name" value="TYROSINE-PROTEIN KINASE"/>
    <property type="match status" value="1"/>
</dbReference>
<keyword evidence="2" id="KW-0067">ATP-binding</keyword>
<dbReference type="InterPro" id="IPR005702">
    <property type="entry name" value="Wzc-like_C"/>
</dbReference>
<organism evidence="3 4">
    <name type="scientific">Lysobacter cavernae</name>
    <dbReference type="NCBI Taxonomy" id="1685901"/>
    <lineage>
        <taxon>Bacteria</taxon>
        <taxon>Pseudomonadati</taxon>
        <taxon>Pseudomonadota</taxon>
        <taxon>Gammaproteobacteria</taxon>
        <taxon>Lysobacterales</taxon>
        <taxon>Lysobacteraceae</taxon>
        <taxon>Lysobacter</taxon>
    </lineage>
</organism>
<accession>A0ABV7RKD5</accession>
<proteinExistence type="predicted"/>
<reference evidence="4" key="1">
    <citation type="journal article" date="2019" name="Int. J. Syst. Evol. Microbiol.">
        <title>The Global Catalogue of Microorganisms (GCM) 10K type strain sequencing project: providing services to taxonomists for standard genome sequencing and annotation.</title>
        <authorList>
            <consortium name="The Broad Institute Genomics Platform"/>
            <consortium name="The Broad Institute Genome Sequencing Center for Infectious Disease"/>
            <person name="Wu L."/>
            <person name="Ma J."/>
        </authorList>
    </citation>
    <scope>NUCLEOTIDE SEQUENCE [LARGE SCALE GENOMIC DNA]</scope>
    <source>
        <strain evidence="4">KCTC 42875</strain>
    </source>
</reference>